<gene>
    <name evidence="2" type="ORF">ABIE13_001893</name>
</gene>
<dbReference type="PROSITE" id="PS51257">
    <property type="entry name" value="PROKAR_LIPOPROTEIN"/>
    <property type="match status" value="1"/>
</dbReference>
<dbReference type="PANTHER" id="PTHR19328">
    <property type="entry name" value="HEDGEHOG-INTERACTING PROTEIN"/>
    <property type="match status" value="1"/>
</dbReference>
<reference evidence="2 3" key="1">
    <citation type="submission" date="2024-06" db="EMBL/GenBank/DDBJ databases">
        <title>Sorghum-associated microbial communities from plants grown in Nebraska, USA.</title>
        <authorList>
            <person name="Schachtman D."/>
        </authorList>
    </citation>
    <scope>NUCLEOTIDE SEQUENCE [LARGE SCALE GENOMIC DNA]</scope>
    <source>
        <strain evidence="2 3">2709</strain>
    </source>
</reference>
<dbReference type="InterPro" id="IPR011041">
    <property type="entry name" value="Quinoprot_gluc/sorb_DH_b-prop"/>
</dbReference>
<dbReference type="Pfam" id="PF22807">
    <property type="entry name" value="TrAA12"/>
    <property type="match status" value="2"/>
</dbReference>
<dbReference type="Gene3D" id="2.120.10.30">
    <property type="entry name" value="TolB, C-terminal domain"/>
    <property type="match status" value="1"/>
</dbReference>
<dbReference type="Proteomes" id="UP001549320">
    <property type="component" value="Unassembled WGS sequence"/>
</dbReference>
<dbReference type="PANTHER" id="PTHR19328:SF55">
    <property type="entry name" value="BLR6566 PROTEIN"/>
    <property type="match status" value="1"/>
</dbReference>
<accession>A0ABV2Q6X4</accession>
<dbReference type="SUPFAM" id="SSF50952">
    <property type="entry name" value="Soluble quinoprotein glucose dehydrogenase"/>
    <property type="match status" value="1"/>
</dbReference>
<evidence type="ECO:0000259" key="1">
    <source>
        <dbReference type="Pfam" id="PF22807"/>
    </source>
</evidence>
<sequence>MKTSGTSALPSRHWWPLPFVSLVAGCSLVGTGAQTAIPPGVGPNPSLPPPHTNLLLPTVNIAPAEPWQQGGMPVAPAGFKVTALATGLEHPRWVYTLPNGDVLVAESNKPQPEEGAKNVHSDGLRGVAMGMVMKRAGAGAPSANRITLLRDADGDGVAETKAVFMKDLASPFGMALVGKQLYVANANAIVKVPYETGQTSIASTPTKVTDLPAGANHHWTKNIIASADGSKLYATVGSNSNIGDNGMEAEQGRAAIWEVDLASGNKRLFATGLRNPNGLGWEPQSKALWTVVNERDEIGNDLVPDYLTSVKDGAFYGWPWSYWGQHVDERVKPANPEMVAKAVAPDYGLGAHVAPLGMAFSDARMPAQFSSGAFIGQHGSWNRKDLTGYNVVFVPFAAGRPSGPPVPFLTGFLSADGKAYGRPVGVALDAKGALLVADDVGNTIWRIVRTD</sequence>
<dbReference type="InterPro" id="IPR054539">
    <property type="entry name" value="Beta-prop_PDH"/>
</dbReference>
<evidence type="ECO:0000313" key="2">
    <source>
        <dbReference type="EMBL" id="MET4576784.1"/>
    </source>
</evidence>
<dbReference type="InterPro" id="IPR011042">
    <property type="entry name" value="6-blade_b-propeller_TolB-like"/>
</dbReference>
<dbReference type="EMBL" id="JBEPSH010000003">
    <property type="protein sequence ID" value="MET4576784.1"/>
    <property type="molecule type" value="Genomic_DNA"/>
</dbReference>
<feature type="domain" description="Pyrroloquinoline quinone-dependent pyranose dehydrogenase beta-propeller" evidence="1">
    <location>
        <begin position="154"/>
        <end position="299"/>
    </location>
</feature>
<keyword evidence="3" id="KW-1185">Reference proteome</keyword>
<dbReference type="RefSeq" id="WP_354442846.1">
    <property type="nucleotide sequence ID" value="NZ_JBEPSH010000003.1"/>
</dbReference>
<feature type="domain" description="Pyrroloquinoline quinone-dependent pyranose dehydrogenase beta-propeller" evidence="1">
    <location>
        <begin position="341"/>
        <end position="447"/>
    </location>
</feature>
<protein>
    <submittedName>
        <fullName evidence="2">Glucose/arabinose dehydrogenase</fullName>
    </submittedName>
</protein>
<evidence type="ECO:0000313" key="3">
    <source>
        <dbReference type="Proteomes" id="UP001549320"/>
    </source>
</evidence>
<proteinExistence type="predicted"/>
<comment type="caution">
    <text evidence="2">The sequence shown here is derived from an EMBL/GenBank/DDBJ whole genome shotgun (WGS) entry which is preliminary data.</text>
</comment>
<organism evidence="2 3">
    <name type="scientific">Ottowia thiooxydans</name>
    <dbReference type="NCBI Taxonomy" id="219182"/>
    <lineage>
        <taxon>Bacteria</taxon>
        <taxon>Pseudomonadati</taxon>
        <taxon>Pseudomonadota</taxon>
        <taxon>Betaproteobacteria</taxon>
        <taxon>Burkholderiales</taxon>
        <taxon>Comamonadaceae</taxon>
        <taxon>Ottowia</taxon>
    </lineage>
</organism>
<name>A0ABV2Q6X4_9BURK</name>